<evidence type="ECO:0000313" key="7">
    <source>
        <dbReference type="EMBL" id="AFS77648.1"/>
    </source>
</evidence>
<dbReference type="HOGENOM" id="CLU_033323_9_5_9"/>
<reference evidence="7 8" key="1">
    <citation type="journal article" date="2012" name="PLoS ONE">
        <title>The purine-utilizing bacterium Clostridium acidurici 9a: a genome-guided metabolic reconsideration.</title>
        <authorList>
            <person name="Hartwich K."/>
            <person name="Poehlein A."/>
            <person name="Daniel R."/>
        </authorList>
    </citation>
    <scope>NUCLEOTIDE SEQUENCE [LARGE SCALE GENOMIC DNA]</scope>
    <source>
        <strain evidence="8">ATCC 7906 / DSM 604 / BCRC 14475 / CIP 104303 / KCTC 5404 / NCIMB 10678 / 9a</strain>
    </source>
</reference>
<dbReference type="KEGG" id="cad:Curi_c05740"/>
<evidence type="ECO:0000256" key="6">
    <source>
        <dbReference type="PIRSR" id="PIRSR613078-2"/>
    </source>
</evidence>
<proteinExistence type="inferred from homology"/>
<dbReference type="CDD" id="cd07067">
    <property type="entry name" value="HP_PGM_like"/>
    <property type="match status" value="1"/>
</dbReference>
<dbReference type="AlphaFoldDB" id="K0AUU0"/>
<dbReference type="EMBL" id="CP003326">
    <property type="protein sequence ID" value="AFS77648.1"/>
    <property type="molecule type" value="Genomic_DNA"/>
</dbReference>
<dbReference type="PANTHER" id="PTHR11931">
    <property type="entry name" value="PHOSPHOGLYCERATE MUTASE"/>
    <property type="match status" value="1"/>
</dbReference>
<name>K0AUU0_GOTA9</name>
<dbReference type="GO" id="GO:0006096">
    <property type="term" value="P:glycolytic process"/>
    <property type="evidence" value="ECO:0007669"/>
    <property type="project" value="UniProtKB-KW"/>
</dbReference>
<protein>
    <recommendedName>
        <fullName evidence="2">phosphoglycerate mutase (2,3-diphosphoglycerate-dependent)</fullName>
        <ecNumber evidence="2">5.4.2.11</ecNumber>
    </recommendedName>
</protein>
<dbReference type="InterPro" id="IPR013078">
    <property type="entry name" value="His_Pase_superF_clade-1"/>
</dbReference>
<dbReference type="SMART" id="SM00855">
    <property type="entry name" value="PGAM"/>
    <property type="match status" value="1"/>
</dbReference>
<keyword evidence="4" id="KW-0413">Isomerase</keyword>
<gene>
    <name evidence="7" type="primary">gpmA</name>
    <name evidence="7" type="ordered locus">Curi_c05740</name>
</gene>
<dbReference type="EC" id="5.4.2.11" evidence="2"/>
<evidence type="ECO:0000256" key="2">
    <source>
        <dbReference type="ARBA" id="ARBA00012028"/>
    </source>
</evidence>
<dbReference type="Proteomes" id="UP000006094">
    <property type="component" value="Chromosome"/>
</dbReference>
<dbReference type="Gene3D" id="3.40.50.1240">
    <property type="entry name" value="Phosphoglycerate mutase-like"/>
    <property type="match status" value="1"/>
</dbReference>
<keyword evidence="8" id="KW-1185">Reference proteome</keyword>
<dbReference type="PIRSF" id="PIRSF000709">
    <property type="entry name" value="6PFK_2-Ptase"/>
    <property type="match status" value="1"/>
</dbReference>
<feature type="active site" description="Proton donor/acceptor" evidence="5">
    <location>
        <position position="82"/>
    </location>
</feature>
<dbReference type="GO" id="GO:0004619">
    <property type="term" value="F:phosphoglycerate mutase activity"/>
    <property type="evidence" value="ECO:0007669"/>
    <property type="project" value="UniProtKB-EC"/>
</dbReference>
<feature type="binding site" evidence="6">
    <location>
        <position position="58"/>
    </location>
    <ligand>
        <name>substrate</name>
    </ligand>
</feature>
<comment type="similarity">
    <text evidence="1">Belongs to the phosphoglycerate mutase family. BPG-dependent PGAM subfamily.</text>
</comment>
<feature type="binding site" evidence="6">
    <location>
        <begin position="7"/>
        <end position="14"/>
    </location>
    <ligand>
        <name>substrate</name>
    </ligand>
</feature>
<dbReference type="eggNOG" id="COG0406">
    <property type="taxonomic scope" value="Bacteria"/>
</dbReference>
<sequence length="196" mass="22771">MKFIIARHAETEANANRIFSGWTDYPLTEKGIKQAKRLGYMLKKNYNIDKLYSSPLDRALKTANIVSKSIEREIIVTDNLKEVNFGIFEGKTGEEIQAEHGEHWDSWHKDYVNFRLPQGENLIDLLDRIRPLIDNLKQGDKDCLLVTHAAVMQVAITYLLDLDLKKMWNFQCKNCSFVEIEYSNNFAFIKRLSPVD</sequence>
<keyword evidence="3" id="KW-0324">Glycolysis</keyword>
<organism evidence="7 8">
    <name type="scientific">Gottschalkia acidurici (strain ATCC 7906 / DSM 604 / BCRC 14475 / CIP 104303 / KCTC 5404 / NCIMB 10678 / 9a)</name>
    <name type="common">Clostridium acidurici</name>
    <dbReference type="NCBI Taxonomy" id="1128398"/>
    <lineage>
        <taxon>Bacteria</taxon>
        <taxon>Bacillati</taxon>
        <taxon>Bacillota</taxon>
        <taxon>Tissierellia</taxon>
        <taxon>Tissierellales</taxon>
        <taxon>Gottschalkiaceae</taxon>
        <taxon>Gottschalkia</taxon>
    </lineage>
</organism>
<evidence type="ECO:0000256" key="4">
    <source>
        <dbReference type="ARBA" id="ARBA00023235"/>
    </source>
</evidence>
<evidence type="ECO:0000256" key="5">
    <source>
        <dbReference type="PIRSR" id="PIRSR613078-1"/>
    </source>
</evidence>
<dbReference type="InterPro" id="IPR005952">
    <property type="entry name" value="Phosphogly_mut1"/>
</dbReference>
<evidence type="ECO:0000256" key="3">
    <source>
        <dbReference type="ARBA" id="ARBA00023152"/>
    </source>
</evidence>
<dbReference type="RefSeq" id="WP_014966785.1">
    <property type="nucleotide sequence ID" value="NC_018664.1"/>
</dbReference>
<dbReference type="Pfam" id="PF00300">
    <property type="entry name" value="His_Phos_1"/>
    <property type="match status" value="1"/>
</dbReference>
<feature type="active site" description="Tele-phosphohistidine intermediate" evidence="5">
    <location>
        <position position="8"/>
    </location>
</feature>
<evidence type="ECO:0000313" key="8">
    <source>
        <dbReference type="Proteomes" id="UP000006094"/>
    </source>
</evidence>
<dbReference type="InterPro" id="IPR029033">
    <property type="entry name" value="His_PPase_superfam"/>
</dbReference>
<dbReference type="STRING" id="1128398.Curi_c05740"/>
<dbReference type="SUPFAM" id="SSF53254">
    <property type="entry name" value="Phosphoglycerate mutase-like"/>
    <property type="match status" value="1"/>
</dbReference>
<accession>K0AUU0</accession>
<evidence type="ECO:0000256" key="1">
    <source>
        <dbReference type="ARBA" id="ARBA00006717"/>
    </source>
</evidence>